<keyword evidence="3" id="KW-1185">Reference proteome</keyword>
<protein>
    <submittedName>
        <fullName evidence="2">Uncharacterized protein</fullName>
    </submittedName>
</protein>
<dbReference type="OrthoDB" id="6388871at2"/>
<organism evidence="2 3">
    <name type="scientific">Paraglaciecola hydrolytica</name>
    <dbReference type="NCBI Taxonomy" id="1799789"/>
    <lineage>
        <taxon>Bacteria</taxon>
        <taxon>Pseudomonadati</taxon>
        <taxon>Pseudomonadota</taxon>
        <taxon>Gammaproteobacteria</taxon>
        <taxon>Alteromonadales</taxon>
        <taxon>Alteromonadaceae</taxon>
        <taxon>Paraglaciecola</taxon>
    </lineage>
</organism>
<dbReference type="AlphaFoldDB" id="A0A136A237"/>
<name>A0A136A237_9ALTE</name>
<sequence>MSKHANKKQLHEEIEPRPISATLYYYTPPVAVEIEQPPQLEPEQTVLEPIEAEVLPGQEEEELELVEAETPAEQPEEKVVQTIAPPPSSISKQPVESTSKNQYTLPVQDLVKGQLHNYQQDKLDKLAKQAATEYRRQLTSPTLLSKPQDSFVTEEEKFIQKITTSVDCSSATNQTIAIVMGIMGGAVKCSEPPPFDSFIQKRLNKTAELPALQQ</sequence>
<evidence type="ECO:0000313" key="3">
    <source>
        <dbReference type="Proteomes" id="UP000070299"/>
    </source>
</evidence>
<evidence type="ECO:0000313" key="2">
    <source>
        <dbReference type="EMBL" id="KXI29295.1"/>
    </source>
</evidence>
<feature type="compositionally biased region" description="Polar residues" evidence="1">
    <location>
        <begin position="89"/>
        <end position="99"/>
    </location>
</feature>
<accession>A0A136A237</accession>
<comment type="caution">
    <text evidence="2">The sequence shown here is derived from an EMBL/GenBank/DDBJ whole genome shotgun (WGS) entry which is preliminary data.</text>
</comment>
<gene>
    <name evidence="2" type="ORF">AX660_14225</name>
</gene>
<proteinExistence type="predicted"/>
<evidence type="ECO:0000256" key="1">
    <source>
        <dbReference type="SAM" id="MobiDB-lite"/>
    </source>
</evidence>
<feature type="region of interest" description="Disordered" evidence="1">
    <location>
        <begin position="59"/>
        <end position="99"/>
    </location>
</feature>
<dbReference type="Proteomes" id="UP000070299">
    <property type="component" value="Unassembled WGS sequence"/>
</dbReference>
<dbReference type="RefSeq" id="WP_068376510.1">
    <property type="nucleotide sequence ID" value="NZ_LSNE01000005.1"/>
</dbReference>
<dbReference type="EMBL" id="LSNE01000005">
    <property type="protein sequence ID" value="KXI29295.1"/>
    <property type="molecule type" value="Genomic_DNA"/>
</dbReference>
<reference evidence="3" key="1">
    <citation type="submission" date="2016-02" db="EMBL/GenBank/DDBJ databases">
        <authorList>
            <person name="Schultz-Johansen M."/>
            <person name="Glaring M.A."/>
            <person name="Bech P.K."/>
            <person name="Stougaard P."/>
        </authorList>
    </citation>
    <scope>NUCLEOTIDE SEQUENCE [LARGE SCALE GENOMIC DNA]</scope>
    <source>
        <strain evidence="3">S66</strain>
    </source>
</reference>